<accession>A0A2Z7CFG2</accession>
<evidence type="ECO:0000313" key="2">
    <source>
        <dbReference type="Proteomes" id="UP000250235"/>
    </source>
</evidence>
<keyword evidence="2" id="KW-1185">Reference proteome</keyword>
<evidence type="ECO:0000313" key="1">
    <source>
        <dbReference type="EMBL" id="KZV45791.1"/>
    </source>
</evidence>
<gene>
    <name evidence="1" type="ORF">F511_35694</name>
</gene>
<reference evidence="1 2" key="1">
    <citation type="journal article" date="2015" name="Proc. Natl. Acad. Sci. U.S.A.">
        <title>The resurrection genome of Boea hygrometrica: A blueprint for survival of dehydration.</title>
        <authorList>
            <person name="Xiao L."/>
            <person name="Yang G."/>
            <person name="Zhang L."/>
            <person name="Yang X."/>
            <person name="Zhao S."/>
            <person name="Ji Z."/>
            <person name="Zhou Q."/>
            <person name="Hu M."/>
            <person name="Wang Y."/>
            <person name="Chen M."/>
            <person name="Xu Y."/>
            <person name="Jin H."/>
            <person name="Xiao X."/>
            <person name="Hu G."/>
            <person name="Bao F."/>
            <person name="Hu Y."/>
            <person name="Wan P."/>
            <person name="Li L."/>
            <person name="Deng X."/>
            <person name="Kuang T."/>
            <person name="Xiang C."/>
            <person name="Zhu J.K."/>
            <person name="Oliver M.J."/>
            <person name="He Y."/>
        </authorList>
    </citation>
    <scope>NUCLEOTIDE SEQUENCE [LARGE SCALE GENOMIC DNA]</scope>
    <source>
        <strain evidence="2">cv. XS01</strain>
    </source>
</reference>
<dbReference type="EMBL" id="KQ995800">
    <property type="protein sequence ID" value="KZV45791.1"/>
    <property type="molecule type" value="Genomic_DNA"/>
</dbReference>
<dbReference type="Proteomes" id="UP000250235">
    <property type="component" value="Unassembled WGS sequence"/>
</dbReference>
<dbReference type="AlphaFoldDB" id="A0A2Z7CFG2"/>
<dbReference type="OrthoDB" id="3934549at2759"/>
<sequence>MPRIGQPRGTDCCGSLYTLSFPVSDVSLGDEIWLIDVWKRSGVAVVSCISQIPADSSSTLFELLVTHAMSLFDLQDVCMVIGSLATLDLPMVADLIEIFVLKGPYCTLTMTDWFLQALSVIPRGSWGNVARRFTMIRWVSPKMWFRSHKCFEATVDPVATQRFPDAVFWSNQTQEDQSIVVEEDSGEASVKPDASNSSIQSRAYMYQLLLYIFSSEAWQTDARFSRSDDSAAKQLTTYEELSKLDRFALALKIQQEDFALIISTVEATVDPVATQRFPDAVFWSNQTQEDQSIVVEEDSGEASVKPDASNSSIQSRAYMYQLLLYIFSSEAWQTDARFSRSDDSVAKQLITYEEFTKDGCTSLKRNQQVATVLPGVSYNKPAVATHPVVGKSSRKLQCYCISSRLGTQTQEKKKQASVETQPVVSYRIQSQEKKM</sequence>
<organism evidence="1 2">
    <name type="scientific">Dorcoceras hygrometricum</name>
    <dbReference type="NCBI Taxonomy" id="472368"/>
    <lineage>
        <taxon>Eukaryota</taxon>
        <taxon>Viridiplantae</taxon>
        <taxon>Streptophyta</taxon>
        <taxon>Embryophyta</taxon>
        <taxon>Tracheophyta</taxon>
        <taxon>Spermatophyta</taxon>
        <taxon>Magnoliopsida</taxon>
        <taxon>eudicotyledons</taxon>
        <taxon>Gunneridae</taxon>
        <taxon>Pentapetalae</taxon>
        <taxon>asterids</taxon>
        <taxon>lamiids</taxon>
        <taxon>Lamiales</taxon>
        <taxon>Gesneriaceae</taxon>
        <taxon>Didymocarpoideae</taxon>
        <taxon>Trichosporeae</taxon>
        <taxon>Loxocarpinae</taxon>
        <taxon>Dorcoceras</taxon>
    </lineage>
</organism>
<name>A0A2Z7CFG2_9LAMI</name>
<proteinExistence type="predicted"/>
<protein>
    <submittedName>
        <fullName evidence="1">Uncharacterized protein</fullName>
    </submittedName>
</protein>